<dbReference type="Proteomes" id="UP000230233">
    <property type="component" value="Chromosome II"/>
</dbReference>
<accession>A0A2G5V998</accession>
<evidence type="ECO:0000313" key="3">
    <source>
        <dbReference type="Proteomes" id="UP000230233"/>
    </source>
</evidence>
<evidence type="ECO:0000313" key="2">
    <source>
        <dbReference type="EMBL" id="PIC48349.1"/>
    </source>
</evidence>
<dbReference type="EMBL" id="PDUG01000002">
    <property type="protein sequence ID" value="PIC48349.1"/>
    <property type="molecule type" value="Genomic_DNA"/>
</dbReference>
<keyword evidence="3" id="KW-1185">Reference proteome</keyword>
<proteinExistence type="predicted"/>
<evidence type="ECO:0000256" key="1">
    <source>
        <dbReference type="SAM" id="Coils"/>
    </source>
</evidence>
<name>A0A2G5V998_9PELO</name>
<organism evidence="2 3">
    <name type="scientific">Caenorhabditis nigoni</name>
    <dbReference type="NCBI Taxonomy" id="1611254"/>
    <lineage>
        <taxon>Eukaryota</taxon>
        <taxon>Metazoa</taxon>
        <taxon>Ecdysozoa</taxon>
        <taxon>Nematoda</taxon>
        <taxon>Chromadorea</taxon>
        <taxon>Rhabditida</taxon>
        <taxon>Rhabditina</taxon>
        <taxon>Rhabditomorpha</taxon>
        <taxon>Rhabditoidea</taxon>
        <taxon>Rhabditidae</taxon>
        <taxon>Peloderinae</taxon>
        <taxon>Caenorhabditis</taxon>
    </lineage>
</organism>
<comment type="caution">
    <text evidence="2">The sequence shown here is derived from an EMBL/GenBank/DDBJ whole genome shotgun (WGS) entry which is preliminary data.</text>
</comment>
<gene>
    <name evidence="2" type="primary">Cnig_chr_II.g7355</name>
    <name evidence="2" type="ORF">B9Z55_007355</name>
</gene>
<keyword evidence="1" id="KW-0175">Coiled coil</keyword>
<reference evidence="3" key="1">
    <citation type="submission" date="2017-10" db="EMBL/GenBank/DDBJ databases">
        <title>Rapid genome shrinkage in a self-fertile nematode reveals novel sperm competition proteins.</title>
        <authorList>
            <person name="Yin D."/>
            <person name="Schwarz E.M."/>
            <person name="Thomas C.G."/>
            <person name="Felde R.L."/>
            <person name="Korf I.F."/>
            <person name="Cutter A.D."/>
            <person name="Schartner C.M."/>
            <person name="Ralston E.J."/>
            <person name="Meyer B.J."/>
            <person name="Haag E.S."/>
        </authorList>
    </citation>
    <scope>NUCLEOTIDE SEQUENCE [LARGE SCALE GENOMIC DNA]</scope>
    <source>
        <strain evidence="3">JU1422</strain>
    </source>
</reference>
<feature type="coiled-coil region" evidence="1">
    <location>
        <begin position="66"/>
        <end position="100"/>
    </location>
</feature>
<protein>
    <submittedName>
        <fullName evidence="2">Uncharacterized protein</fullName>
    </submittedName>
</protein>
<dbReference type="AlphaFoldDB" id="A0A2G5V998"/>
<dbReference type="OrthoDB" id="10602394at2759"/>
<sequence>MMDPTVSTILEVANSDFNFYSMNSEVFKPSTSDFEEDEDTYSEISDYSDFDFLDSEMEDSEEEDNAQTLEEIQKEIDNEFERLLKEMDQMDAEIQGLRQILV</sequence>